<evidence type="ECO:0000256" key="6">
    <source>
        <dbReference type="ARBA" id="ARBA00025162"/>
    </source>
</evidence>
<name>F0ZPE1_DICPU</name>
<dbReference type="FunFam" id="2.40.30.10:FF:000054">
    <property type="entry name" value="Translation initiation factor IF-2"/>
    <property type="match status" value="1"/>
</dbReference>
<dbReference type="AlphaFoldDB" id="F0ZPE1"/>
<dbReference type="VEuPathDB" id="AmoebaDB:DICPUDRAFT_98311"/>
<dbReference type="InterPro" id="IPR015760">
    <property type="entry name" value="TIF_IF2"/>
</dbReference>
<evidence type="ECO:0000256" key="5">
    <source>
        <dbReference type="ARBA" id="ARBA00023134"/>
    </source>
</evidence>
<organism evidence="10 11">
    <name type="scientific">Dictyostelium purpureum</name>
    <name type="common">Slime mold</name>
    <dbReference type="NCBI Taxonomy" id="5786"/>
    <lineage>
        <taxon>Eukaryota</taxon>
        <taxon>Amoebozoa</taxon>
        <taxon>Evosea</taxon>
        <taxon>Eumycetozoa</taxon>
        <taxon>Dictyostelia</taxon>
        <taxon>Dictyosteliales</taxon>
        <taxon>Dictyosteliaceae</taxon>
        <taxon>Dictyostelium</taxon>
    </lineage>
</organism>
<dbReference type="Proteomes" id="UP000001064">
    <property type="component" value="Unassembled WGS sequence"/>
</dbReference>
<dbReference type="PANTHER" id="PTHR43381:SF5">
    <property type="entry name" value="TR-TYPE G DOMAIN-CONTAINING PROTEIN"/>
    <property type="match status" value="1"/>
</dbReference>
<protein>
    <recommendedName>
        <fullName evidence="7">Translation initiation factor IF-2, chloroplastic</fullName>
    </recommendedName>
</protein>
<dbReference type="GeneID" id="10502165"/>
<evidence type="ECO:0000256" key="8">
    <source>
        <dbReference type="SAM" id="MobiDB-lite"/>
    </source>
</evidence>
<dbReference type="InterPro" id="IPR000178">
    <property type="entry name" value="TF_IF2_bacterial-like"/>
</dbReference>
<dbReference type="FunCoup" id="F0ZPE1">
    <property type="interactions" value="400"/>
</dbReference>
<dbReference type="GO" id="GO:0003743">
    <property type="term" value="F:translation initiation factor activity"/>
    <property type="evidence" value="ECO:0000318"/>
    <property type="project" value="GO_Central"/>
</dbReference>
<dbReference type="OrthoDB" id="361630at2759"/>
<reference evidence="11" key="1">
    <citation type="journal article" date="2011" name="Genome Biol.">
        <title>Comparative genomics of the social amoebae Dictyostelium discoideum and Dictyostelium purpureum.</title>
        <authorList>
            <consortium name="US DOE Joint Genome Institute (JGI-PGF)"/>
            <person name="Sucgang R."/>
            <person name="Kuo A."/>
            <person name="Tian X."/>
            <person name="Salerno W."/>
            <person name="Parikh A."/>
            <person name="Feasley C.L."/>
            <person name="Dalin E."/>
            <person name="Tu H."/>
            <person name="Huang E."/>
            <person name="Barry K."/>
            <person name="Lindquist E."/>
            <person name="Shapiro H."/>
            <person name="Bruce D."/>
            <person name="Schmutz J."/>
            <person name="Salamov A."/>
            <person name="Fey P."/>
            <person name="Gaudet P."/>
            <person name="Anjard C."/>
            <person name="Babu M.M."/>
            <person name="Basu S."/>
            <person name="Bushmanova Y."/>
            <person name="van der Wel H."/>
            <person name="Katoh-Kurasawa M."/>
            <person name="Dinh C."/>
            <person name="Coutinho P.M."/>
            <person name="Saito T."/>
            <person name="Elias M."/>
            <person name="Schaap P."/>
            <person name="Kay R.R."/>
            <person name="Henrissat B."/>
            <person name="Eichinger L."/>
            <person name="Rivero F."/>
            <person name="Putnam N.H."/>
            <person name="West C.M."/>
            <person name="Loomis W.F."/>
            <person name="Chisholm R.L."/>
            <person name="Shaulsky G."/>
            <person name="Strassmann J.E."/>
            <person name="Queller D.C."/>
            <person name="Kuspa A."/>
            <person name="Grigoriev I.V."/>
        </authorList>
    </citation>
    <scope>NUCLEOTIDE SEQUENCE [LARGE SCALE GENOMIC DNA]</scope>
    <source>
        <strain evidence="11">QSDP1</strain>
    </source>
</reference>
<dbReference type="STRING" id="5786.F0ZPE1"/>
<dbReference type="Gene3D" id="3.40.50.300">
    <property type="entry name" value="P-loop containing nucleotide triphosphate hydrolases"/>
    <property type="match status" value="1"/>
</dbReference>
<evidence type="ECO:0000256" key="1">
    <source>
        <dbReference type="ARBA" id="ARBA00007733"/>
    </source>
</evidence>
<feature type="region of interest" description="Disordered" evidence="8">
    <location>
        <begin position="83"/>
        <end position="186"/>
    </location>
</feature>
<keyword evidence="3" id="KW-0547">Nucleotide-binding</keyword>
<dbReference type="NCBIfam" id="TIGR00487">
    <property type="entry name" value="IF-2"/>
    <property type="match status" value="1"/>
</dbReference>
<evidence type="ECO:0000256" key="2">
    <source>
        <dbReference type="ARBA" id="ARBA00022540"/>
    </source>
</evidence>
<evidence type="ECO:0000256" key="7">
    <source>
        <dbReference type="ARBA" id="ARBA00044105"/>
    </source>
</evidence>
<dbReference type="GO" id="GO:0005737">
    <property type="term" value="C:cytoplasm"/>
    <property type="evidence" value="ECO:0000318"/>
    <property type="project" value="GO_Central"/>
</dbReference>
<dbReference type="Gene3D" id="3.40.50.10050">
    <property type="entry name" value="Translation initiation factor IF- 2, domain 3"/>
    <property type="match status" value="1"/>
</dbReference>
<dbReference type="SUPFAM" id="SSF52540">
    <property type="entry name" value="P-loop containing nucleoside triphosphate hydrolases"/>
    <property type="match status" value="1"/>
</dbReference>
<dbReference type="PROSITE" id="PS51722">
    <property type="entry name" value="G_TR_2"/>
    <property type="match status" value="1"/>
</dbReference>
<dbReference type="KEGG" id="dpp:DICPUDRAFT_98311"/>
<dbReference type="InterPro" id="IPR009000">
    <property type="entry name" value="Transl_B-barrel_sf"/>
</dbReference>
<dbReference type="eggNOG" id="KOG1145">
    <property type="taxonomic scope" value="Eukaryota"/>
</dbReference>
<dbReference type="InterPro" id="IPR036925">
    <property type="entry name" value="TIF_IF2_dom3_sf"/>
</dbReference>
<dbReference type="InterPro" id="IPR027417">
    <property type="entry name" value="P-loop_NTPase"/>
</dbReference>
<accession>F0ZPE1</accession>
<gene>
    <name evidence="10" type="ORF">DICPUDRAFT_98311</name>
</gene>
<evidence type="ECO:0000313" key="11">
    <source>
        <dbReference type="Proteomes" id="UP000001064"/>
    </source>
</evidence>
<dbReference type="InterPro" id="IPR005225">
    <property type="entry name" value="Small_GTP-bd"/>
</dbReference>
<feature type="compositionally biased region" description="Low complexity" evidence="8">
    <location>
        <begin position="86"/>
        <end position="117"/>
    </location>
</feature>
<evidence type="ECO:0000256" key="3">
    <source>
        <dbReference type="ARBA" id="ARBA00022741"/>
    </source>
</evidence>
<comment type="function">
    <text evidence="6">One of the essential components for the initiation of protein synthesis. Protects formylmethionyl-tRNA from spontaneous hydrolysis and promotes its binding to the 30S ribosomal subunits. Also involved in the hydrolysis of GTP during the formation of the 70S ribosomal complex.</text>
</comment>
<dbReference type="SUPFAM" id="SSF52156">
    <property type="entry name" value="Initiation factor IF2/eIF5b, domain 3"/>
    <property type="match status" value="1"/>
</dbReference>
<dbReference type="SUPFAM" id="SSF50447">
    <property type="entry name" value="Translation proteins"/>
    <property type="match status" value="2"/>
</dbReference>
<evidence type="ECO:0000313" key="10">
    <source>
        <dbReference type="EMBL" id="EGC34186.1"/>
    </source>
</evidence>
<keyword evidence="2" id="KW-0396">Initiation factor</keyword>
<dbReference type="Gene3D" id="2.40.30.10">
    <property type="entry name" value="Translation factors"/>
    <property type="match status" value="2"/>
</dbReference>
<dbReference type="InterPro" id="IPR023115">
    <property type="entry name" value="TIF_IF2_dom3"/>
</dbReference>
<feature type="compositionally biased region" description="Low complexity" evidence="8">
    <location>
        <begin position="126"/>
        <end position="186"/>
    </location>
</feature>
<evidence type="ECO:0000256" key="4">
    <source>
        <dbReference type="ARBA" id="ARBA00022917"/>
    </source>
</evidence>
<dbReference type="NCBIfam" id="TIGR00231">
    <property type="entry name" value="small_GTP"/>
    <property type="match status" value="1"/>
</dbReference>
<comment type="similarity">
    <text evidence="1">Belongs to the TRAFAC class translation factor GTPase superfamily. Classic translation factor GTPase family. IF-2 subfamily.</text>
</comment>
<dbReference type="EMBL" id="GL871108">
    <property type="protein sequence ID" value="EGC34186.1"/>
    <property type="molecule type" value="Genomic_DNA"/>
</dbReference>
<keyword evidence="4" id="KW-0648">Protein biosynthesis</keyword>
<keyword evidence="11" id="KW-1185">Reference proteome</keyword>
<dbReference type="FunFam" id="3.40.50.10050:FF:000001">
    <property type="entry name" value="Translation initiation factor IF-2"/>
    <property type="match status" value="1"/>
</dbReference>
<dbReference type="InterPro" id="IPR000795">
    <property type="entry name" value="T_Tr_GTP-bd_dom"/>
</dbReference>
<dbReference type="GO" id="GO:0006413">
    <property type="term" value="P:translational initiation"/>
    <property type="evidence" value="ECO:0000318"/>
    <property type="project" value="GO_Central"/>
</dbReference>
<dbReference type="InterPro" id="IPR053905">
    <property type="entry name" value="EF-G-like_DII"/>
</dbReference>
<proteinExistence type="inferred from homology"/>
<evidence type="ECO:0000259" key="9">
    <source>
        <dbReference type="PROSITE" id="PS51722"/>
    </source>
</evidence>
<dbReference type="GO" id="GO:0005525">
    <property type="term" value="F:GTP binding"/>
    <property type="evidence" value="ECO:0007669"/>
    <property type="project" value="UniProtKB-KW"/>
</dbReference>
<dbReference type="FunFam" id="2.40.30.10:FF:000008">
    <property type="entry name" value="Translation initiation factor IF-2"/>
    <property type="match status" value="1"/>
</dbReference>
<dbReference type="PANTHER" id="PTHR43381">
    <property type="entry name" value="TRANSLATION INITIATION FACTOR IF-2-RELATED"/>
    <property type="match status" value="1"/>
</dbReference>
<dbReference type="RefSeq" id="XP_003289290.1">
    <property type="nucleotide sequence ID" value="XM_003289242.1"/>
</dbReference>
<dbReference type="InParanoid" id="F0ZPE1"/>
<dbReference type="CDD" id="cd01887">
    <property type="entry name" value="IF2_eIF5B"/>
    <property type="match status" value="1"/>
</dbReference>
<dbReference type="Pfam" id="PF00009">
    <property type="entry name" value="GTP_EFTU"/>
    <property type="match status" value="1"/>
</dbReference>
<dbReference type="Pfam" id="PF22042">
    <property type="entry name" value="EF-G_D2"/>
    <property type="match status" value="1"/>
</dbReference>
<dbReference type="Pfam" id="PF11987">
    <property type="entry name" value="IF-2"/>
    <property type="match status" value="1"/>
</dbReference>
<feature type="domain" description="Tr-type G" evidence="9">
    <location>
        <begin position="451"/>
        <end position="593"/>
    </location>
</feature>
<sequence length="956" mass="108122">MLRANLYLKNAPNSKLNKHTICFYTTEQRNINPKNNNVPLFDQIDLEKISNNSNVNNSKKESKDDTNKTNEKQNFSFFLNYKPKKQSQTQIPQIPQIPNKSQPSPQPPQSQLFNLPPINLPPINLPPKAQQQQQQQQQQPKQQPNNPFPFNMFKTPNNPNLNNNNNNNTNNNNTNINTGTANNDTNVKPNNPFLEYLKSNTSNNDAKQSDPFGFAKFNFASPQATAPNKFEIPKIPIKPTQPPKPMKPTILETLAQETEKIVTETKAPTVEKAAPSPNIPRFDIEVKKQVKEVKETKETKEFEKKKPKELSQEDLEIKKKRDRHRRMIENFDPIFRVYKPIRNEYGEEQKLSVKEIVLPDTVTVENLAPLIGQSMKELIKWQIKAMLKPTSRYEPIEDDILQLMAQDYLFEASRYQDRDVVLQSSSKELKEKPDPSWPSRPPIVTVVGHIDHDKEAGRITQHIGAFEVKCSGKNITFMDTPGHAAFATMRERGVSMTDIALLIVAGDDGVQEQTIEAIKAIKKSGSQMVVAINKMDKPGIDANLIRYELAEHGVNCEGIGGEVPCVEISAKTGLGVDKLKETIILLSDIMELKAPTKDVQPSGVVIESTFKKNRGTFSTILVQKGVLKQGDWFICGESYGKVKEMRNPTGAVIKEGKPGQPVEIFGFKEGSPNPNDELFVFKTQKEVDELIEIRKEKRIRSDTQIEMNKMAYGNQEPTAEEIEEQEAADEEELHDGVKKKFVKFYVKGDVTGSAEALVTMLGTLPKDPEIYSKIKKVGYGEVTETDIKDATFMNTPIIYFGSKLNQKILDSTKRSGVHVIQSDIIYHVFENVKEYLEGLLEPTVVYNVTGEAKVSKVFHINNNKDTVAGSVVESGILKKGSRIKIFRDGEVVYDDRIELIKHFKETVKEVTKGQECGITLRDFNDLKENDKILAYTPGQEKRKLGHFVKSRLVYNK</sequence>
<keyword evidence="5" id="KW-0342">GTP-binding</keyword>
<dbReference type="CDD" id="cd03692">
    <property type="entry name" value="mtIF2_IVc"/>
    <property type="match status" value="1"/>
</dbReference>
<dbReference type="GO" id="GO:0003924">
    <property type="term" value="F:GTPase activity"/>
    <property type="evidence" value="ECO:0007669"/>
    <property type="project" value="InterPro"/>
</dbReference>